<gene>
    <name evidence="1" type="ORF">CR203_18445</name>
</gene>
<dbReference type="AlphaFoldDB" id="A0A3A9K3H5"/>
<dbReference type="OrthoDB" id="2915109at2"/>
<sequence>MNVIFTLGERRKEKQWKYQRGMLRSLSITDMKKDVQRRFFAHEVEETVSRLYLSDLCLDMGIDAYLLGAEYARFGHYGESEFSAMQRCREEIQAVIDQTVAQFTAWLKLDDAQESLYKEVSTGYIHEWWRQGFTEGKKKYSMRLH</sequence>
<dbReference type="RefSeq" id="WP_110937899.1">
    <property type="nucleotide sequence ID" value="NZ_KZ614147.1"/>
</dbReference>
<comment type="caution">
    <text evidence="1">The sequence shown here is derived from an EMBL/GenBank/DDBJ whole genome shotgun (WGS) entry which is preliminary data.</text>
</comment>
<name>A0A3A9K3H5_9BACI</name>
<proteinExistence type="predicted"/>
<keyword evidence="2" id="KW-1185">Reference proteome</keyword>
<evidence type="ECO:0000313" key="2">
    <source>
        <dbReference type="Proteomes" id="UP000281498"/>
    </source>
</evidence>
<protein>
    <recommendedName>
        <fullName evidence="3">DUF2521 domain-containing protein</fullName>
    </recommendedName>
</protein>
<dbReference type="InterPro" id="IPR019667">
    <property type="entry name" value="Uncharacterised_YbaK"/>
</dbReference>
<reference evidence="1 2" key="1">
    <citation type="submission" date="2017-10" db="EMBL/GenBank/DDBJ databases">
        <title>Bacillus sp. nov., a halophilic bacterium isolated from a Keqin Lake.</title>
        <authorList>
            <person name="Wang H."/>
        </authorList>
    </citation>
    <scope>NUCLEOTIDE SEQUENCE [LARGE SCALE GENOMIC DNA]</scope>
    <source>
        <strain evidence="1 2">KCTC 13187</strain>
    </source>
</reference>
<organism evidence="1 2">
    <name type="scientific">Salipaludibacillus neizhouensis</name>
    <dbReference type="NCBI Taxonomy" id="885475"/>
    <lineage>
        <taxon>Bacteria</taxon>
        <taxon>Bacillati</taxon>
        <taxon>Bacillota</taxon>
        <taxon>Bacilli</taxon>
        <taxon>Bacillales</taxon>
        <taxon>Bacillaceae</taxon>
    </lineage>
</organism>
<dbReference type="Pfam" id="PF10730">
    <property type="entry name" value="DUF2521"/>
    <property type="match status" value="1"/>
</dbReference>
<dbReference type="EMBL" id="PDOE01000011">
    <property type="protein sequence ID" value="RKL65838.1"/>
    <property type="molecule type" value="Genomic_DNA"/>
</dbReference>
<accession>A0A3A9K3H5</accession>
<dbReference type="Proteomes" id="UP000281498">
    <property type="component" value="Unassembled WGS sequence"/>
</dbReference>
<evidence type="ECO:0008006" key="3">
    <source>
        <dbReference type="Google" id="ProtNLM"/>
    </source>
</evidence>
<evidence type="ECO:0000313" key="1">
    <source>
        <dbReference type="EMBL" id="RKL65838.1"/>
    </source>
</evidence>